<protein>
    <submittedName>
        <fullName evidence="1 3">Uncharacterized protein</fullName>
    </submittedName>
</protein>
<evidence type="ECO:0000313" key="3">
    <source>
        <dbReference type="WBParaSite" id="NBR_0001217601-mRNA-1"/>
    </source>
</evidence>
<name>A0A0N4Y7N4_NIPBR</name>
<dbReference type="WBParaSite" id="NBR_0001217601-mRNA-1">
    <property type="protein sequence ID" value="NBR_0001217601-mRNA-1"/>
    <property type="gene ID" value="NBR_0001217601"/>
</dbReference>
<evidence type="ECO:0000313" key="1">
    <source>
        <dbReference type="EMBL" id="VDL75766.1"/>
    </source>
</evidence>
<keyword evidence="2" id="KW-1185">Reference proteome</keyword>
<proteinExistence type="predicted"/>
<gene>
    <name evidence="1" type="ORF">NBR_LOCUS12177</name>
</gene>
<evidence type="ECO:0000313" key="2">
    <source>
        <dbReference type="Proteomes" id="UP000271162"/>
    </source>
</evidence>
<sequence>MSRIKPHQHLSVAVRCWWGLIRDLPWLNVGTRHQRSITLRGSSDLSEWQTVRKRLTAKHCTRSARTKTTMPMAKMTLKPLRVAQEETFVMSNKDIRDIFYAAMDGIQGISKKQDRVENCVQSIDARVRFLHAS</sequence>
<accession>A0A0N4Y7N4</accession>
<organism evidence="3">
    <name type="scientific">Nippostrongylus brasiliensis</name>
    <name type="common">Rat hookworm</name>
    <dbReference type="NCBI Taxonomy" id="27835"/>
    <lineage>
        <taxon>Eukaryota</taxon>
        <taxon>Metazoa</taxon>
        <taxon>Ecdysozoa</taxon>
        <taxon>Nematoda</taxon>
        <taxon>Chromadorea</taxon>
        <taxon>Rhabditida</taxon>
        <taxon>Rhabditina</taxon>
        <taxon>Rhabditomorpha</taxon>
        <taxon>Strongyloidea</taxon>
        <taxon>Heligmosomidae</taxon>
        <taxon>Nippostrongylus</taxon>
    </lineage>
</organism>
<reference evidence="3" key="1">
    <citation type="submission" date="2017-02" db="UniProtKB">
        <authorList>
            <consortium name="WormBaseParasite"/>
        </authorList>
    </citation>
    <scope>IDENTIFICATION</scope>
</reference>
<reference evidence="1 2" key="2">
    <citation type="submission" date="2018-11" db="EMBL/GenBank/DDBJ databases">
        <authorList>
            <consortium name="Pathogen Informatics"/>
        </authorList>
    </citation>
    <scope>NUCLEOTIDE SEQUENCE [LARGE SCALE GENOMIC DNA]</scope>
</reference>
<dbReference type="Proteomes" id="UP000271162">
    <property type="component" value="Unassembled WGS sequence"/>
</dbReference>
<dbReference type="EMBL" id="UYSL01020689">
    <property type="protein sequence ID" value="VDL75766.1"/>
    <property type="molecule type" value="Genomic_DNA"/>
</dbReference>
<dbReference type="AlphaFoldDB" id="A0A0N4Y7N4"/>